<keyword evidence="3" id="KW-0732">Signal</keyword>
<dbReference type="PANTHER" id="PTHR30344">
    <property type="entry name" value="6-PHOSPHOGLUCONOLACTONASE-RELATED"/>
    <property type="match status" value="1"/>
</dbReference>
<dbReference type="InterPro" id="IPR015943">
    <property type="entry name" value="WD40/YVTN_repeat-like_dom_sf"/>
</dbReference>
<dbReference type="InterPro" id="IPR000601">
    <property type="entry name" value="PKD_dom"/>
</dbReference>
<dbReference type="EMBL" id="JACGZW010000001">
    <property type="protein sequence ID" value="MBB1152163.1"/>
    <property type="molecule type" value="Genomic_DNA"/>
</dbReference>
<sequence>MVTDKAQSARRKRTSAALAAAGCVTALLLGPTAPQSRADTPLPPRHYLLVGGFASPGISSVSVTRDGALTTVPGSPFAAGLGSLGMAITPDAQKVYSVDSGSGAIIGYRIGSDGTLTPIDGGIVLVGLPVVGAAVTPDGSRLFVTLGGGTTSLGSVRSYAISPSGTLSRTGAPDAPIDSPISQIAIAPDASHLIVTNYLANSVTSFAIAPDATLAQVGTPAPAGNKPVIPAFTPDGKYLYVSNEGSGDLSAYAVGRDGSLTAVPGSPYPSGGTTHGAVSTPDSHRLYVPNTTANTVTGWSISTGGRLTPLPGSPYQMPVMPGRVTLSADGKHLFVIQAIAVNNPTLHSQVYSYLLQPDGQPVPSGLPPADTGLVWHDGSNAFLTPNQGPLAALAETGSTFGATRGFSAAASSDPDGTVAQYAWDFGDGQRLLTTTPDVSHTYAKPGTWTVTVTVTDDEGCSTSLIYEGTSVACGGGPRAGTNDDHDVAIGSPLKRGRNHIGSGPAPSRSQSVTRFSTIGQARCGQSESARPHPPSFRRAGHRRSVERKQLPAVAVRVVHRTVVEPAHVLRRTRFGPARFDGGVGQPVDLLLRLRGQREDRLDRTGGDRPRGELAELLVRHDLHGHRLAEGDLRGSLVGELRVDHTAQRHVERRARVQVGDRQVDIDLRESHRCSSVLAAGRSG</sequence>
<organism evidence="5 6">
    <name type="scientific">Amycolatopsis dendrobii</name>
    <dbReference type="NCBI Taxonomy" id="2760662"/>
    <lineage>
        <taxon>Bacteria</taxon>
        <taxon>Bacillati</taxon>
        <taxon>Actinomycetota</taxon>
        <taxon>Actinomycetes</taxon>
        <taxon>Pseudonocardiales</taxon>
        <taxon>Pseudonocardiaceae</taxon>
        <taxon>Amycolatopsis</taxon>
    </lineage>
</organism>
<evidence type="ECO:0000313" key="6">
    <source>
        <dbReference type="Proteomes" id="UP000526734"/>
    </source>
</evidence>
<dbReference type="PROSITE" id="PS50093">
    <property type="entry name" value="PKD"/>
    <property type="match status" value="1"/>
</dbReference>
<dbReference type="SUPFAM" id="SSF50974">
    <property type="entry name" value="Nitrous oxide reductase, N-terminal domain"/>
    <property type="match status" value="1"/>
</dbReference>
<dbReference type="SUPFAM" id="SSF49299">
    <property type="entry name" value="PKD domain"/>
    <property type="match status" value="1"/>
</dbReference>
<comment type="similarity">
    <text evidence="1">Belongs to the cycloisomerase 2 family.</text>
</comment>
<dbReference type="InterPro" id="IPR022409">
    <property type="entry name" value="PKD/Chitinase_dom"/>
</dbReference>
<evidence type="ECO:0000256" key="1">
    <source>
        <dbReference type="ARBA" id="ARBA00005564"/>
    </source>
</evidence>
<dbReference type="Proteomes" id="UP000526734">
    <property type="component" value="Unassembled WGS sequence"/>
</dbReference>
<evidence type="ECO:0000259" key="4">
    <source>
        <dbReference type="PROSITE" id="PS50093"/>
    </source>
</evidence>
<dbReference type="SMART" id="SM00089">
    <property type="entry name" value="PKD"/>
    <property type="match status" value="1"/>
</dbReference>
<name>A0A7W3VS23_9PSEU</name>
<keyword evidence="6" id="KW-1185">Reference proteome</keyword>
<feature type="chain" id="PRO_5031377878" evidence="3">
    <location>
        <begin position="39"/>
        <end position="683"/>
    </location>
</feature>
<dbReference type="GO" id="GO:0017057">
    <property type="term" value="F:6-phosphogluconolactonase activity"/>
    <property type="evidence" value="ECO:0007669"/>
    <property type="project" value="TreeGrafter"/>
</dbReference>
<dbReference type="CDD" id="cd00146">
    <property type="entry name" value="PKD"/>
    <property type="match status" value="1"/>
</dbReference>
<dbReference type="InterPro" id="IPR013783">
    <property type="entry name" value="Ig-like_fold"/>
</dbReference>
<feature type="region of interest" description="Disordered" evidence="2">
    <location>
        <begin position="521"/>
        <end position="544"/>
    </location>
</feature>
<accession>A0A7W3VS23</accession>
<dbReference type="Pfam" id="PF18911">
    <property type="entry name" value="PKD_4"/>
    <property type="match status" value="1"/>
</dbReference>
<feature type="domain" description="PKD" evidence="4">
    <location>
        <begin position="406"/>
        <end position="459"/>
    </location>
</feature>
<proteinExistence type="inferred from homology"/>
<evidence type="ECO:0000256" key="3">
    <source>
        <dbReference type="SAM" id="SignalP"/>
    </source>
</evidence>
<dbReference type="InterPro" id="IPR019405">
    <property type="entry name" value="Lactonase_7-beta_prop"/>
</dbReference>
<evidence type="ECO:0000313" key="5">
    <source>
        <dbReference type="EMBL" id="MBB1152163.1"/>
    </source>
</evidence>
<dbReference type="Pfam" id="PF10282">
    <property type="entry name" value="Lactonase"/>
    <property type="match status" value="1"/>
</dbReference>
<comment type="caution">
    <text evidence="5">The sequence shown here is derived from an EMBL/GenBank/DDBJ whole genome shotgun (WGS) entry which is preliminary data.</text>
</comment>
<dbReference type="Gene3D" id="2.130.10.10">
    <property type="entry name" value="YVTN repeat-like/Quinoprotein amine dehydrogenase"/>
    <property type="match status" value="3"/>
</dbReference>
<dbReference type="AlphaFoldDB" id="A0A7W3VS23"/>
<reference evidence="5 6" key="1">
    <citation type="submission" date="2020-08" db="EMBL/GenBank/DDBJ databases">
        <title>Amycolatopsis sp. nov. DR6-1 isolated from Dendrobium heterocarpum.</title>
        <authorList>
            <person name="Tedsree N."/>
            <person name="Kuncharoen N."/>
            <person name="Likhitwitayawuid K."/>
            <person name="Tanasupawat S."/>
        </authorList>
    </citation>
    <scope>NUCLEOTIDE SEQUENCE [LARGE SCALE GENOMIC DNA]</scope>
    <source>
        <strain evidence="5 6">DR6-1</strain>
    </source>
</reference>
<dbReference type="GO" id="GO:0005975">
    <property type="term" value="P:carbohydrate metabolic process"/>
    <property type="evidence" value="ECO:0007669"/>
    <property type="project" value="UniProtKB-ARBA"/>
</dbReference>
<protein>
    <submittedName>
        <fullName evidence="5">Beta-propeller fold lactonase family protein</fullName>
    </submittedName>
</protein>
<dbReference type="InterPro" id="IPR035986">
    <property type="entry name" value="PKD_dom_sf"/>
</dbReference>
<evidence type="ECO:0000256" key="2">
    <source>
        <dbReference type="SAM" id="MobiDB-lite"/>
    </source>
</evidence>
<dbReference type="Gene3D" id="2.60.40.10">
    <property type="entry name" value="Immunoglobulins"/>
    <property type="match status" value="1"/>
</dbReference>
<feature type="signal peptide" evidence="3">
    <location>
        <begin position="1"/>
        <end position="38"/>
    </location>
</feature>
<gene>
    <name evidence="5" type="ORF">H4281_03375</name>
</gene>
<feature type="region of interest" description="Disordered" evidence="2">
    <location>
        <begin position="266"/>
        <end position="286"/>
    </location>
</feature>
<dbReference type="InterPro" id="IPR011045">
    <property type="entry name" value="N2O_reductase_N"/>
</dbReference>
<dbReference type="InterPro" id="IPR050282">
    <property type="entry name" value="Cycloisomerase_2"/>
</dbReference>
<dbReference type="PANTHER" id="PTHR30344:SF1">
    <property type="entry name" value="6-PHOSPHOGLUCONOLACTONASE"/>
    <property type="match status" value="1"/>
</dbReference>